<dbReference type="PANTHER" id="PTHR10009:SF18">
    <property type="entry name" value="PROTEIN YELLOW-LIKE PROTEIN"/>
    <property type="match status" value="1"/>
</dbReference>
<dbReference type="InterPro" id="IPR011042">
    <property type="entry name" value="6-blade_b-propeller_TolB-like"/>
</dbReference>
<evidence type="ECO:0000256" key="1">
    <source>
        <dbReference type="ARBA" id="ARBA00004613"/>
    </source>
</evidence>
<keyword evidence="2" id="KW-0964">Secreted</keyword>
<evidence type="ECO:0000313" key="3">
    <source>
        <dbReference type="EMBL" id="GAF05476.1"/>
    </source>
</evidence>
<dbReference type="PROSITE" id="PS51257">
    <property type="entry name" value="PROKAR_LIPOPROTEIN"/>
    <property type="match status" value="1"/>
</dbReference>
<dbReference type="Proteomes" id="UP000019402">
    <property type="component" value="Unassembled WGS sequence"/>
</dbReference>
<organism evidence="3 4">
    <name type="scientific">Saccharicrinis fermentans DSM 9555 = JCM 21142</name>
    <dbReference type="NCBI Taxonomy" id="869213"/>
    <lineage>
        <taxon>Bacteria</taxon>
        <taxon>Pseudomonadati</taxon>
        <taxon>Bacteroidota</taxon>
        <taxon>Bacteroidia</taxon>
        <taxon>Marinilabiliales</taxon>
        <taxon>Marinilabiliaceae</taxon>
        <taxon>Saccharicrinis</taxon>
    </lineage>
</organism>
<dbReference type="InterPro" id="IPR017996">
    <property type="entry name" value="MRJP/yellow-related"/>
</dbReference>
<dbReference type="GO" id="GO:0005576">
    <property type="term" value="C:extracellular region"/>
    <property type="evidence" value="ECO:0007669"/>
    <property type="project" value="UniProtKB-SubCell"/>
</dbReference>
<evidence type="ECO:0000313" key="4">
    <source>
        <dbReference type="Proteomes" id="UP000019402"/>
    </source>
</evidence>
<comment type="caution">
    <text evidence="3">The sequence shown here is derived from an EMBL/GenBank/DDBJ whole genome shotgun (WGS) entry which is preliminary data.</text>
</comment>
<accession>W7YLK7</accession>
<protein>
    <submittedName>
        <fullName evidence="3">Gluconolactonase</fullName>
    </submittedName>
</protein>
<comment type="subcellular location">
    <subcellularLocation>
        <location evidence="1">Secreted</location>
    </subcellularLocation>
</comment>
<name>W7YLK7_9BACT</name>
<sequence>MKKIIILFVTIALFSCKSNKVNIETIVAFKGQQVTGVSVSDKGRMFANFPRWRAGVENSVVEVLHNGESIPFPNQKWNSWKLETPTSDSVFVAIQSVVAFENMLYVLDTRNPLFNGVIENPRVFAFDLNTNQLKKTFQLNEASFHKDSYINDLRVDKKNGKMYLTDSGHAGLVVLDMNSGKSVRVLDNHKSTLAEVNQLTFDNGVWNNTVHSDGIALDTQNDILYFHALTGYDLYAIATDKLISNNLQEIEESVKFVSKTAAPDGMIMGNTGNLFYADLENNSINKLNLSNGKISVVAKGKQIRWADSFSIYDNTLYYTNSRINEAQNDISKMEFSINKIKLK</sequence>
<dbReference type="EMBL" id="BAMD01000089">
    <property type="protein sequence ID" value="GAF05476.1"/>
    <property type="molecule type" value="Genomic_DNA"/>
</dbReference>
<gene>
    <name evidence="3" type="ORF">JCM21142_104211</name>
</gene>
<evidence type="ECO:0000256" key="2">
    <source>
        <dbReference type="ARBA" id="ARBA00022525"/>
    </source>
</evidence>
<proteinExistence type="predicted"/>
<dbReference type="AlphaFoldDB" id="W7YLK7"/>
<dbReference type="SUPFAM" id="SSF101898">
    <property type="entry name" value="NHL repeat"/>
    <property type="match status" value="1"/>
</dbReference>
<dbReference type="Pfam" id="PF03022">
    <property type="entry name" value="MRJP"/>
    <property type="match status" value="1"/>
</dbReference>
<dbReference type="STRING" id="869213.GCA_000517085_01164"/>
<dbReference type="PANTHER" id="PTHR10009">
    <property type="entry name" value="PROTEIN YELLOW-RELATED"/>
    <property type="match status" value="1"/>
</dbReference>
<dbReference type="OrthoDB" id="9797664at2"/>
<reference evidence="3 4" key="1">
    <citation type="journal article" date="2014" name="Genome Announc.">
        <title>Draft Genome Sequence of Cytophaga fermentans JCM 21142T, a Facultative Anaerobe Isolated from Marine Mud.</title>
        <authorList>
            <person name="Starns D."/>
            <person name="Oshima K."/>
            <person name="Suda W."/>
            <person name="Iino T."/>
            <person name="Yuki M."/>
            <person name="Inoue J."/>
            <person name="Kitamura K."/>
            <person name="Iida T."/>
            <person name="Darby A."/>
            <person name="Hattori M."/>
            <person name="Ohkuma M."/>
        </authorList>
    </citation>
    <scope>NUCLEOTIDE SEQUENCE [LARGE SCALE GENOMIC DNA]</scope>
    <source>
        <strain evidence="3 4">JCM 21142</strain>
    </source>
</reference>
<keyword evidence="4" id="KW-1185">Reference proteome</keyword>
<dbReference type="eggNOG" id="COG3391">
    <property type="taxonomic scope" value="Bacteria"/>
</dbReference>
<dbReference type="RefSeq" id="WP_027471051.1">
    <property type="nucleotide sequence ID" value="NZ_BAMD01000089.1"/>
</dbReference>
<dbReference type="Gene3D" id="2.120.10.30">
    <property type="entry name" value="TolB, C-terminal domain"/>
    <property type="match status" value="1"/>
</dbReference>